<dbReference type="Gene3D" id="3.40.1350.10">
    <property type="match status" value="1"/>
</dbReference>
<dbReference type="SMR" id="A0A4D6GQT9"/>
<dbReference type="PANTHER" id="PTHR38814">
    <property type="entry name" value="ENDONUCLEASE NUCS"/>
    <property type="match status" value="1"/>
</dbReference>
<keyword evidence="2 6" id="KW-0540">Nuclease</keyword>
<evidence type="ECO:0000313" key="11">
    <source>
        <dbReference type="Proteomes" id="UP000296216"/>
    </source>
</evidence>
<gene>
    <name evidence="9" type="primary">nucS1</name>
    <name evidence="6" type="synonym">nucS</name>
    <name evidence="10" type="ORF">APQ99_01528</name>
    <name evidence="9" type="ORF">HBSAL_01690</name>
</gene>
<dbReference type="GO" id="GO:0000014">
    <property type="term" value="F:single-stranded DNA endodeoxyribonuclease activity"/>
    <property type="evidence" value="ECO:0007669"/>
    <property type="project" value="UniProtKB-UniRule"/>
</dbReference>
<dbReference type="InterPro" id="IPR048301">
    <property type="entry name" value="NucS_C"/>
</dbReference>
<dbReference type="Proteomes" id="UP000296216">
    <property type="component" value="Chromosome"/>
</dbReference>
<comment type="function">
    <text evidence="6">Cleaves both 3' and 5' ssDNA extremities of branched DNA structures.</text>
</comment>
<dbReference type="GO" id="GO:0005737">
    <property type="term" value="C:cytoplasm"/>
    <property type="evidence" value="ECO:0007669"/>
    <property type="project" value="UniProtKB-SubCell"/>
</dbReference>
<dbReference type="InterPro" id="IPR049173">
    <property type="entry name" value="NucS_N_sf"/>
</dbReference>
<dbReference type="GO" id="GO:0003677">
    <property type="term" value="F:DNA binding"/>
    <property type="evidence" value="ECO:0007669"/>
    <property type="project" value="UniProtKB-KW"/>
</dbReference>
<evidence type="ECO:0000256" key="5">
    <source>
        <dbReference type="ARBA" id="ARBA00023125"/>
    </source>
</evidence>
<feature type="domain" description="Endonuclease NucS C-terminal" evidence="7">
    <location>
        <begin position="127"/>
        <end position="236"/>
    </location>
</feature>
<evidence type="ECO:0000259" key="7">
    <source>
        <dbReference type="Pfam" id="PF01939"/>
    </source>
</evidence>
<evidence type="ECO:0000256" key="2">
    <source>
        <dbReference type="ARBA" id="ARBA00022722"/>
    </source>
</evidence>
<name>A0A4D6GQT9_HALS9</name>
<dbReference type="AlphaFoldDB" id="A0A4D6GQT9"/>
<dbReference type="HAMAP" id="MF_00722">
    <property type="entry name" value="NucS"/>
    <property type="match status" value="1"/>
</dbReference>
<dbReference type="InterPro" id="IPR002793">
    <property type="entry name" value="Endonuclease_NucS"/>
</dbReference>
<dbReference type="PROSITE" id="PS00430">
    <property type="entry name" value="TONB_DEPENDENT_REC_1"/>
    <property type="match status" value="1"/>
</dbReference>
<dbReference type="Gene3D" id="2.70.180.20">
    <property type="match status" value="1"/>
</dbReference>
<proteinExistence type="inferred from homology"/>
<dbReference type="EMBL" id="VRYN01000002">
    <property type="protein sequence ID" value="TYO76885.1"/>
    <property type="molecule type" value="Genomic_DNA"/>
</dbReference>
<evidence type="ECO:0000313" key="12">
    <source>
        <dbReference type="Proteomes" id="UP000323075"/>
    </source>
</evidence>
<reference evidence="9 11" key="1">
    <citation type="journal article" date="2019" name="Microbiol. Resour. Announc.">
        <title>The Genome Sequence of the Halobacterium salinarum Type Strain Is Closely Related to That of Laboratory Strains NRC-1 and R1.</title>
        <authorList>
            <person name="Pfeiffer F."/>
            <person name="Marchfelder A."/>
            <person name="Habermann B."/>
            <person name="Dyall-Smith M.L."/>
        </authorList>
    </citation>
    <scope>NUCLEOTIDE SEQUENCE [LARGE SCALE GENOMIC DNA]</scope>
    <source>
        <strain evidence="9">91-R6</strain>
        <strain evidence="11">ATCC 33171 / DSM 3754 / JCM 8978 / NBRC 102687 / NCIMB 764 / 91-R6</strain>
    </source>
</reference>
<dbReference type="EMBL" id="CP038631">
    <property type="protein sequence ID" value="QCC44070.1"/>
    <property type="molecule type" value="Genomic_DNA"/>
</dbReference>
<evidence type="ECO:0000256" key="1">
    <source>
        <dbReference type="ARBA" id="ARBA00022490"/>
    </source>
</evidence>
<keyword evidence="1 6" id="KW-0963">Cytoplasm</keyword>
<protein>
    <recommendedName>
        <fullName evidence="6">Endonuclease NucS</fullName>
        <ecNumber evidence="6">3.1.-.-</ecNumber>
    </recommendedName>
</protein>
<comment type="subcellular location">
    <subcellularLocation>
        <location evidence="6">Cytoplasm</location>
    </subcellularLocation>
</comment>
<organism evidence="9 11">
    <name type="scientific">Halobacterium salinarum (strain ATCC 33171 / DSM 3754 / JCM 8978 / NBRC 102687 / NCIMB 764 / 91-R6)</name>
    <dbReference type="NCBI Taxonomy" id="2597657"/>
    <lineage>
        <taxon>Archaea</taxon>
        <taxon>Methanobacteriati</taxon>
        <taxon>Methanobacteriota</taxon>
        <taxon>Stenosarchaea group</taxon>
        <taxon>Halobacteria</taxon>
        <taxon>Halobacteriales</taxon>
        <taxon>Halobacteriaceae</taxon>
        <taxon>Halobacterium</taxon>
    </lineage>
</organism>
<dbReference type="Pfam" id="PF01939">
    <property type="entry name" value="NucS_C"/>
    <property type="match status" value="1"/>
</dbReference>
<dbReference type="Pfam" id="PF21003">
    <property type="entry name" value="NucS_N"/>
    <property type="match status" value="1"/>
</dbReference>
<feature type="domain" description="Endonuclease NucS N-terminal PH-like" evidence="8">
    <location>
        <begin position="29"/>
        <end position="115"/>
    </location>
</feature>
<dbReference type="InterPro" id="IPR048302">
    <property type="entry name" value="NucS_N"/>
</dbReference>
<keyword evidence="4 6" id="KW-0378">Hydrolase</keyword>
<evidence type="ECO:0000313" key="9">
    <source>
        <dbReference type="EMBL" id="QCC44070.1"/>
    </source>
</evidence>
<evidence type="ECO:0000313" key="10">
    <source>
        <dbReference type="EMBL" id="TYO76885.1"/>
    </source>
</evidence>
<dbReference type="Proteomes" id="UP000323075">
    <property type="component" value="Unassembled WGS sequence"/>
</dbReference>
<accession>A0A4D6GQT9</accession>
<sequence length="240" mass="24602">MPRTLTDPTADRAAAFATDAAADGLTVSLIGSCVATLTGRSQRDLAAGVRTLLWKPDDTVVVHGASGRDPDAWASGGPVTVDAADGLTVACDGGHTAGALRVRFDAVHTATAFDAAGADATTVSGTEAALKDRVLDTPDLVEPGFQPLATERDTPAGPIDIYGRDADGTVTAVELKNVRAGPAAASQLQRYVAALRRTLHADATVRGILVAPAVTAKTRRLLADRGLTFSPVSPPGSRDR</sequence>
<dbReference type="GeneID" id="68693147"/>
<comment type="similarity">
    <text evidence="6">Belongs to the NucS endonuclease family.</text>
</comment>
<evidence type="ECO:0000256" key="4">
    <source>
        <dbReference type="ARBA" id="ARBA00022801"/>
    </source>
</evidence>
<keyword evidence="3 6" id="KW-0255">Endonuclease</keyword>
<reference evidence="9" key="3">
    <citation type="journal article" name="MicrobiologyOpen">
        <title>Whole-genome comparison between the type strain of Halobacterium salinarum (DSM 3754(T)) and the laboratory strains R1 and NRC-1.</title>
        <authorList>
            <person name="Pfeiffer F."/>
            <person name="Losensky G."/>
            <person name="Marchfelder A."/>
            <person name="Habermann B."/>
            <person name="Dyall-Smith M."/>
        </authorList>
    </citation>
    <scope>NUCLEOTIDE SEQUENCE</scope>
    <source>
        <strain evidence="9">91-R6</strain>
    </source>
</reference>
<evidence type="ECO:0000256" key="3">
    <source>
        <dbReference type="ARBA" id="ARBA00022759"/>
    </source>
</evidence>
<dbReference type="InterPro" id="IPR010916">
    <property type="entry name" value="TonB_box_CS"/>
</dbReference>
<dbReference type="EC" id="3.1.-.-" evidence="6"/>
<evidence type="ECO:0000256" key="6">
    <source>
        <dbReference type="HAMAP-Rule" id="MF_00722"/>
    </source>
</evidence>
<reference evidence="10 12" key="2">
    <citation type="submission" date="2019-07" db="EMBL/GenBank/DDBJ databases">
        <title>Genomic Encyclopedia of Archaeal and Bacterial Type Strains, Phase II (KMG-II): from individual species to whole genera.</title>
        <authorList>
            <person name="Goeker M."/>
        </authorList>
    </citation>
    <scope>NUCLEOTIDE SEQUENCE [LARGE SCALE GENOMIC DNA]</scope>
    <source>
        <strain evidence="10 12">DSM 3754</strain>
    </source>
</reference>
<evidence type="ECO:0000259" key="8">
    <source>
        <dbReference type="Pfam" id="PF21003"/>
    </source>
</evidence>
<dbReference type="RefSeq" id="WP_010902082.1">
    <property type="nucleotide sequence ID" value="NZ_VRYN01000002.1"/>
</dbReference>
<dbReference type="CDD" id="cd22341">
    <property type="entry name" value="NucS-like"/>
    <property type="match status" value="1"/>
</dbReference>
<dbReference type="NCBIfam" id="NF003270">
    <property type="entry name" value="PRK04247.1"/>
    <property type="match status" value="1"/>
</dbReference>
<dbReference type="PANTHER" id="PTHR38814:SF1">
    <property type="entry name" value="ENDONUCLEASE NUCS"/>
    <property type="match status" value="1"/>
</dbReference>
<dbReference type="InterPro" id="IPR011856">
    <property type="entry name" value="tRNA_endonuc-like_dom_sf"/>
</dbReference>
<keyword evidence="5 6" id="KW-0238">DNA-binding</keyword>